<dbReference type="EMBL" id="MSDW01000001">
    <property type="protein sequence ID" value="OKY78301.1"/>
    <property type="molecule type" value="Genomic_DNA"/>
</dbReference>
<keyword evidence="1" id="KW-1133">Transmembrane helix</keyword>
<dbReference type="InParanoid" id="A0A1Q6DV99"/>
<sequence length="69" mass="7744">MNLLGLDLNGLSTLSTILIMSFLLKTSLMLLPGNLDGVLGFITTIFWLTFLTWFTFIVLSIIRNFASIF</sequence>
<protein>
    <submittedName>
        <fullName evidence="2">Uncharacterized protein</fullName>
    </submittedName>
</protein>
<feature type="transmembrane region" description="Helical" evidence="1">
    <location>
        <begin position="12"/>
        <end position="31"/>
    </location>
</feature>
<comment type="caution">
    <text evidence="2">The sequence shown here is derived from an EMBL/GenBank/DDBJ whole genome shotgun (WGS) entry which is preliminary data.</text>
</comment>
<keyword evidence="1" id="KW-0472">Membrane</keyword>
<dbReference type="AlphaFoldDB" id="A0A1Q6DV99"/>
<keyword evidence="3" id="KW-1185">Reference proteome</keyword>
<reference evidence="2" key="1">
    <citation type="submission" date="2016-12" db="EMBL/GenBank/DDBJ databases">
        <title>Discovery of methanogenic haloarchaea.</title>
        <authorList>
            <person name="Sorokin D.Y."/>
            <person name="Makarova K.S."/>
            <person name="Abbas B."/>
            <person name="Ferrer M."/>
            <person name="Golyshin P.N."/>
        </authorList>
    </citation>
    <scope>NUCLEOTIDE SEQUENCE [LARGE SCALE GENOMIC DNA]</scope>
    <source>
        <strain evidence="2">HMET1</strain>
    </source>
</reference>
<evidence type="ECO:0000313" key="2">
    <source>
        <dbReference type="EMBL" id="OKY78301.1"/>
    </source>
</evidence>
<evidence type="ECO:0000313" key="3">
    <source>
        <dbReference type="Proteomes" id="UP000185744"/>
    </source>
</evidence>
<name>A0A1Q6DV99_METT1</name>
<proteinExistence type="predicted"/>
<keyword evidence="1" id="KW-0812">Transmembrane</keyword>
<evidence type="ECO:0000256" key="1">
    <source>
        <dbReference type="SAM" id="Phobius"/>
    </source>
</evidence>
<organism evidence="2 3">
    <name type="scientific">Methanohalarchaeum thermophilum</name>
    <dbReference type="NCBI Taxonomy" id="1903181"/>
    <lineage>
        <taxon>Archaea</taxon>
        <taxon>Methanobacteriati</taxon>
        <taxon>Methanobacteriota</taxon>
        <taxon>Methanonatronarchaeia</taxon>
        <taxon>Methanonatronarchaeales</taxon>
        <taxon>Methanonatronarchaeaceae</taxon>
        <taxon>Candidatus Methanohalarchaeum</taxon>
    </lineage>
</organism>
<gene>
    <name evidence="2" type="ORF">BTN85_0789</name>
</gene>
<dbReference type="Proteomes" id="UP000185744">
    <property type="component" value="Unassembled WGS sequence"/>
</dbReference>
<accession>A0A1Q6DV99</accession>
<feature type="transmembrane region" description="Helical" evidence="1">
    <location>
        <begin position="38"/>
        <end position="62"/>
    </location>
</feature>